<name>A0ABZ3CXH9_9GAMM</name>
<organism evidence="4 5">
    <name type="scientific">Salinicola lusitanus</name>
    <dbReference type="NCBI Taxonomy" id="1949085"/>
    <lineage>
        <taxon>Bacteria</taxon>
        <taxon>Pseudomonadati</taxon>
        <taxon>Pseudomonadota</taxon>
        <taxon>Gammaproteobacteria</taxon>
        <taxon>Oceanospirillales</taxon>
        <taxon>Halomonadaceae</taxon>
        <taxon>Salinicola</taxon>
    </lineage>
</organism>
<dbReference type="PANTHER" id="PTHR37483:SF1">
    <property type="entry name" value="UPF0125 PROTEIN RATB"/>
    <property type="match status" value="1"/>
</dbReference>
<evidence type="ECO:0000313" key="5">
    <source>
        <dbReference type="Proteomes" id="UP001453229"/>
    </source>
</evidence>
<dbReference type="InterPro" id="IPR016155">
    <property type="entry name" value="Mopterin_synth/thiamin_S_b"/>
</dbReference>
<evidence type="ECO:0000313" key="4">
    <source>
        <dbReference type="EMBL" id="XAD55832.1"/>
    </source>
</evidence>
<evidence type="ECO:0000256" key="2">
    <source>
        <dbReference type="HAMAP-Rule" id="MF_00460"/>
    </source>
</evidence>
<keyword evidence="5" id="KW-1185">Reference proteome</keyword>
<evidence type="ECO:0000256" key="3">
    <source>
        <dbReference type="SAM" id="MobiDB-lite"/>
    </source>
</evidence>
<dbReference type="EMBL" id="CP151919">
    <property type="protein sequence ID" value="XAD55832.1"/>
    <property type="molecule type" value="Genomic_DNA"/>
</dbReference>
<sequence>MPVGHIEIAFATPEWQTIVRLTLEPGINARQAVMLADLPSRHPSWAELDFTQAPLGIFGERLAAPETYQPEAGDRLEVYRPLELDPKQARRERAANASR</sequence>
<dbReference type="Proteomes" id="UP001453229">
    <property type="component" value="Chromosome"/>
</dbReference>
<evidence type="ECO:0000256" key="1">
    <source>
        <dbReference type="ARBA" id="ARBA00010645"/>
    </source>
</evidence>
<dbReference type="Gene3D" id="3.10.20.280">
    <property type="entry name" value="RnfH-like"/>
    <property type="match status" value="1"/>
</dbReference>
<dbReference type="HAMAP" id="MF_00460">
    <property type="entry name" value="UPF0125_RnfH"/>
    <property type="match status" value="1"/>
</dbReference>
<accession>A0ABZ3CXH9</accession>
<dbReference type="RefSeq" id="WP_342596082.1">
    <property type="nucleotide sequence ID" value="NZ_CP151919.1"/>
</dbReference>
<dbReference type="Pfam" id="PF03658">
    <property type="entry name" value="Ub-RnfH"/>
    <property type="match status" value="1"/>
</dbReference>
<dbReference type="SUPFAM" id="SSF54285">
    <property type="entry name" value="MoaD/ThiS"/>
    <property type="match status" value="1"/>
</dbReference>
<dbReference type="InterPro" id="IPR005346">
    <property type="entry name" value="RnfH"/>
</dbReference>
<gene>
    <name evidence="4" type="ORF">AAGT95_07575</name>
</gene>
<feature type="region of interest" description="Disordered" evidence="3">
    <location>
        <begin position="80"/>
        <end position="99"/>
    </location>
</feature>
<dbReference type="InterPro" id="IPR037021">
    <property type="entry name" value="RnfH_sf"/>
</dbReference>
<protein>
    <recommendedName>
        <fullName evidence="2">UPF0125 protein AAGT95_07575</fullName>
    </recommendedName>
</protein>
<reference evidence="4 5" key="1">
    <citation type="submission" date="2024-04" db="EMBL/GenBank/DDBJ databases">
        <title>Salinicola lusitanus LLJ914,a marine bacterium isolated from the Okinawa Trough.</title>
        <authorList>
            <person name="Li J."/>
        </authorList>
    </citation>
    <scope>NUCLEOTIDE SEQUENCE [LARGE SCALE GENOMIC DNA]</scope>
    <source>
        <strain evidence="4 5">LLJ914</strain>
    </source>
</reference>
<proteinExistence type="inferred from homology"/>
<dbReference type="PANTHER" id="PTHR37483">
    <property type="entry name" value="UPF0125 PROTEIN RATB"/>
    <property type="match status" value="1"/>
</dbReference>
<comment type="similarity">
    <text evidence="1 2">Belongs to the UPF0125 (RnfH) family.</text>
</comment>